<feature type="non-terminal residue" evidence="2">
    <location>
        <position position="175"/>
    </location>
</feature>
<feature type="non-terminal residue" evidence="2">
    <location>
        <position position="1"/>
    </location>
</feature>
<dbReference type="PANTHER" id="PTHR47969">
    <property type="entry name" value="CHROMOSOME-ASSOCIATED KINESIN KIF4A-RELATED"/>
    <property type="match status" value="1"/>
</dbReference>
<dbReference type="GO" id="GO:0007018">
    <property type="term" value="P:microtubule-based movement"/>
    <property type="evidence" value="ECO:0007669"/>
    <property type="project" value="InterPro"/>
</dbReference>
<feature type="coiled-coil region" evidence="1">
    <location>
        <begin position="142"/>
        <end position="169"/>
    </location>
</feature>
<dbReference type="STRING" id="2711.A0A067GRA0"/>
<evidence type="ECO:0000313" key="2">
    <source>
        <dbReference type="EMBL" id="KDO81180.1"/>
    </source>
</evidence>
<accession>A0A067GRA0</accession>
<dbReference type="Pfam" id="PF25764">
    <property type="entry name" value="KIF21A_4th"/>
    <property type="match status" value="1"/>
</dbReference>
<gene>
    <name evidence="2" type="ORF">CISIN_1g0085893mg</name>
</gene>
<dbReference type="PANTHER" id="PTHR47969:SF6">
    <property type="entry name" value="KINESIN-LIKE PROTEIN KIN-4C"/>
    <property type="match status" value="1"/>
</dbReference>
<reference evidence="2 3" key="1">
    <citation type="submission" date="2014-04" db="EMBL/GenBank/DDBJ databases">
        <authorList>
            <consortium name="International Citrus Genome Consortium"/>
            <person name="Gmitter F."/>
            <person name="Chen C."/>
            <person name="Farmerie W."/>
            <person name="Harkins T."/>
            <person name="Desany B."/>
            <person name="Mohiuddin M."/>
            <person name="Kodira C."/>
            <person name="Borodovsky M."/>
            <person name="Lomsadze A."/>
            <person name="Burns P."/>
            <person name="Jenkins J."/>
            <person name="Prochnik S."/>
            <person name="Shu S."/>
            <person name="Chapman J."/>
            <person name="Pitluck S."/>
            <person name="Schmutz J."/>
            <person name="Rokhsar D."/>
        </authorList>
    </citation>
    <scope>NUCLEOTIDE SEQUENCE</scope>
</reference>
<feature type="coiled-coil region" evidence="1">
    <location>
        <begin position="15"/>
        <end position="42"/>
    </location>
</feature>
<dbReference type="InterPro" id="IPR027640">
    <property type="entry name" value="Kinesin-like_fam"/>
</dbReference>
<sequence>AEMKRFTGADTSVLKQHYEKKVLELEQEKKILQVHLQQKIKQESEQFRMWKASREKEVLQLKKEGRRNEYEMHKLLALNQRQKMVLQRKTEEASMATKRLKELLESRKASSRETSGSDSNIIFYEKALMQAIEHELEVTVRVHEVRSEYERQMEERARMANEVARLKEESEQANL</sequence>
<dbReference type="AlphaFoldDB" id="A0A067GRA0"/>
<keyword evidence="1" id="KW-0175">Coiled coil</keyword>
<organism evidence="2 3">
    <name type="scientific">Citrus sinensis</name>
    <name type="common">Sweet orange</name>
    <name type="synonym">Citrus aurantium var. sinensis</name>
    <dbReference type="NCBI Taxonomy" id="2711"/>
    <lineage>
        <taxon>Eukaryota</taxon>
        <taxon>Viridiplantae</taxon>
        <taxon>Streptophyta</taxon>
        <taxon>Embryophyta</taxon>
        <taxon>Tracheophyta</taxon>
        <taxon>Spermatophyta</taxon>
        <taxon>Magnoliopsida</taxon>
        <taxon>eudicotyledons</taxon>
        <taxon>Gunneridae</taxon>
        <taxon>Pentapetalae</taxon>
        <taxon>rosids</taxon>
        <taxon>malvids</taxon>
        <taxon>Sapindales</taxon>
        <taxon>Rutaceae</taxon>
        <taxon>Aurantioideae</taxon>
        <taxon>Citrus</taxon>
    </lineage>
</organism>
<dbReference type="GO" id="GO:0003777">
    <property type="term" value="F:microtubule motor activity"/>
    <property type="evidence" value="ECO:0007669"/>
    <property type="project" value="InterPro"/>
</dbReference>
<keyword evidence="3" id="KW-1185">Reference proteome</keyword>
<name>A0A067GRA0_CITSI</name>
<protein>
    <submittedName>
        <fullName evidence="2">Uncharacterized protein</fullName>
    </submittedName>
</protein>
<evidence type="ECO:0000313" key="3">
    <source>
        <dbReference type="Proteomes" id="UP000027120"/>
    </source>
</evidence>
<evidence type="ECO:0000256" key="1">
    <source>
        <dbReference type="SAM" id="Coils"/>
    </source>
</evidence>
<dbReference type="EMBL" id="KK784876">
    <property type="protein sequence ID" value="KDO81180.1"/>
    <property type="molecule type" value="Genomic_DNA"/>
</dbReference>
<proteinExistence type="predicted"/>
<dbReference type="Proteomes" id="UP000027120">
    <property type="component" value="Unassembled WGS sequence"/>
</dbReference>